<dbReference type="Proteomes" id="UP001560573">
    <property type="component" value="Unassembled WGS sequence"/>
</dbReference>
<proteinExistence type="predicted"/>
<evidence type="ECO:0000313" key="2">
    <source>
        <dbReference type="Proteomes" id="UP001560573"/>
    </source>
</evidence>
<dbReference type="EMBL" id="JAULBC010000002">
    <property type="protein sequence ID" value="MEX6687653.1"/>
    <property type="molecule type" value="Genomic_DNA"/>
</dbReference>
<organism evidence="1 2">
    <name type="scientific">Danxiaibacter flavus</name>
    <dbReference type="NCBI Taxonomy" id="3049108"/>
    <lineage>
        <taxon>Bacteria</taxon>
        <taxon>Pseudomonadati</taxon>
        <taxon>Bacteroidota</taxon>
        <taxon>Chitinophagia</taxon>
        <taxon>Chitinophagales</taxon>
        <taxon>Chitinophagaceae</taxon>
        <taxon>Danxiaibacter</taxon>
    </lineage>
</organism>
<sequence length="390" mass="44245">MIIPPKYLPVNWADGMKVTRNHFDCTENFVIDNLRDVASVHVNKFNFGLLPPLASGGAMVSDYEVTRTATGQLQISIHYCQAITPGGVRISIVGEGIKKNLSLSDLNESGASDENDDWSDRIESLYVVIVADPFKKTLVGDPDPEEIPIRHPFTQSYYSVELKNNNEIRGRELGMNHLIIGRLHKTGNSLEKDATFVPPSSTINSCVALIEFHRAICNRMNDLQNISLQIVHKINYKNQKSIVSQNVKAMCNVLLQYCAENYFAMRNMVASLPPVYLLNAISVLANKLLTFIKMLPENEKEELLNYFFEWSDITQVNFLKILDDTIEINYDHYDSGNCFVQSVKMLEDILIVWNKLNSLEFIGQHKESIIVKEEVITNVVKEKKGWSILD</sequence>
<gene>
    <name evidence="1" type="ORF">QTN47_09130</name>
</gene>
<comment type="caution">
    <text evidence="1">The sequence shown here is derived from an EMBL/GenBank/DDBJ whole genome shotgun (WGS) entry which is preliminary data.</text>
</comment>
<reference evidence="1 2" key="1">
    <citation type="submission" date="2023-07" db="EMBL/GenBank/DDBJ databases">
        <authorList>
            <person name="Lian W.-H."/>
        </authorList>
    </citation>
    <scope>NUCLEOTIDE SEQUENCE [LARGE SCALE GENOMIC DNA]</scope>
    <source>
        <strain evidence="1 2">SYSU DXS3180</strain>
    </source>
</reference>
<keyword evidence="2" id="KW-1185">Reference proteome</keyword>
<accession>A0ABV3ZCS3</accession>
<evidence type="ECO:0008006" key="3">
    <source>
        <dbReference type="Google" id="ProtNLM"/>
    </source>
</evidence>
<dbReference type="RefSeq" id="WP_369329058.1">
    <property type="nucleotide sequence ID" value="NZ_JAULBC010000002.1"/>
</dbReference>
<protein>
    <recommendedName>
        <fullName evidence="3">Type VI secretion system baseplate subunit TssK</fullName>
    </recommendedName>
</protein>
<name>A0ABV3ZCS3_9BACT</name>
<evidence type="ECO:0000313" key="1">
    <source>
        <dbReference type="EMBL" id="MEX6687653.1"/>
    </source>
</evidence>